<keyword evidence="1" id="KW-0472">Membrane</keyword>
<dbReference type="AlphaFoldDB" id="A0A1H1ATP5"/>
<dbReference type="Proteomes" id="UP000183053">
    <property type="component" value="Unassembled WGS sequence"/>
</dbReference>
<dbReference type="STRING" id="47312.SAMN04489765_0381"/>
<evidence type="ECO:0000256" key="1">
    <source>
        <dbReference type="SAM" id="Phobius"/>
    </source>
</evidence>
<keyword evidence="3" id="KW-1185">Reference proteome</keyword>
<feature type="transmembrane region" description="Helical" evidence="1">
    <location>
        <begin position="84"/>
        <end position="107"/>
    </location>
</feature>
<gene>
    <name evidence="2" type="ORF">SAMN04489765_0381</name>
</gene>
<feature type="transmembrane region" description="Helical" evidence="1">
    <location>
        <begin position="113"/>
        <end position="134"/>
    </location>
</feature>
<reference evidence="3" key="1">
    <citation type="submission" date="2016-10" db="EMBL/GenBank/DDBJ databases">
        <authorList>
            <person name="Varghese N."/>
            <person name="Submissions S."/>
        </authorList>
    </citation>
    <scope>NUCLEOTIDE SEQUENCE [LARGE SCALE GENOMIC DNA]</scope>
    <source>
        <strain evidence="3">DSM 44142</strain>
    </source>
</reference>
<dbReference type="EMBL" id="FNLF01000002">
    <property type="protein sequence ID" value="SDQ42992.1"/>
    <property type="molecule type" value="Genomic_DNA"/>
</dbReference>
<accession>A0A1H1ATP5</accession>
<keyword evidence="1" id="KW-1133">Transmembrane helix</keyword>
<organism evidence="2 3">
    <name type="scientific">Tsukamurella pulmonis</name>
    <dbReference type="NCBI Taxonomy" id="47312"/>
    <lineage>
        <taxon>Bacteria</taxon>
        <taxon>Bacillati</taxon>
        <taxon>Actinomycetota</taxon>
        <taxon>Actinomycetes</taxon>
        <taxon>Mycobacteriales</taxon>
        <taxon>Tsukamurellaceae</taxon>
        <taxon>Tsukamurella</taxon>
    </lineage>
</organism>
<proteinExistence type="predicted"/>
<protein>
    <submittedName>
        <fullName evidence="2">Uncharacterized protein</fullName>
    </submittedName>
</protein>
<evidence type="ECO:0000313" key="3">
    <source>
        <dbReference type="Proteomes" id="UP000183053"/>
    </source>
</evidence>
<sequence length="181" mass="19010">MSGMNRRAVIGRVRWWHAAAGGALIALVIAIPSRVLPNPVFTRMTPVRWWDYLVLVVVTVLAAAWLAAPVVAGWNRGAVRGTSGVVLSTLAVGCPLCNKVVVAMLGASGALTLWAPLQPLVAVVSALAMGAAVATRWGIRWSWRGGEPEHPLQVSECPAGVCDPSAKMPVAVDTTAGHRHS</sequence>
<evidence type="ECO:0000313" key="2">
    <source>
        <dbReference type="EMBL" id="SDQ42992.1"/>
    </source>
</evidence>
<feature type="transmembrane region" description="Helical" evidence="1">
    <location>
        <begin position="53"/>
        <end position="72"/>
    </location>
</feature>
<name>A0A1H1ATP5_9ACTN</name>
<keyword evidence="1" id="KW-0812">Transmembrane</keyword>